<dbReference type="RefSeq" id="WP_169102766.1">
    <property type="nucleotide sequence ID" value="NZ_JABBVZ010000122.1"/>
</dbReference>
<protein>
    <submittedName>
        <fullName evidence="2">NAD(P)-binding protein</fullName>
    </submittedName>
</protein>
<gene>
    <name evidence="2" type="ORF">HIJ39_19765</name>
</gene>
<dbReference type="EMBL" id="JABBVZ010000122">
    <property type="protein sequence ID" value="NMP24556.1"/>
    <property type="molecule type" value="Genomic_DNA"/>
</dbReference>
<dbReference type="SUPFAM" id="SSF51905">
    <property type="entry name" value="FAD/NAD(P)-binding domain"/>
    <property type="match status" value="1"/>
</dbReference>
<comment type="caution">
    <text evidence="2">The sequence shown here is derived from an EMBL/GenBank/DDBJ whole genome shotgun (WGS) entry which is preliminary data.</text>
</comment>
<sequence>MRIAVIGGGISGLATCYALERQTWTGHAPVMDLYEAEMRLGGVIETVRFGRAVIEMGPDSLVDKPDGVVALAQQLGLGGDLAQINPGAAPPLWLKVDGWHPFPHRETRSYTLLGGLDQLTEALTRALRSTHISLGARVSAISSYGQQWLVEAEPKVEGIYDAVVLALPTVAALPLLSPTLRIPELDKITYPARAVVGVAP</sequence>
<accession>A0A7Y0Q4Z8</accession>
<dbReference type="InterPro" id="IPR002937">
    <property type="entry name" value="Amino_oxidase"/>
</dbReference>
<organism evidence="2 3">
    <name type="scientific">Sulfobacillus harzensis</name>
    <dbReference type="NCBI Taxonomy" id="2729629"/>
    <lineage>
        <taxon>Bacteria</taxon>
        <taxon>Bacillati</taxon>
        <taxon>Bacillota</taxon>
        <taxon>Clostridia</taxon>
        <taxon>Eubacteriales</taxon>
        <taxon>Clostridiales Family XVII. Incertae Sedis</taxon>
        <taxon>Sulfobacillus</taxon>
    </lineage>
</organism>
<keyword evidence="3" id="KW-1185">Reference proteome</keyword>
<dbReference type="Gene3D" id="3.50.50.60">
    <property type="entry name" value="FAD/NAD(P)-binding domain"/>
    <property type="match status" value="2"/>
</dbReference>
<dbReference type="GO" id="GO:0016491">
    <property type="term" value="F:oxidoreductase activity"/>
    <property type="evidence" value="ECO:0007669"/>
    <property type="project" value="InterPro"/>
</dbReference>
<dbReference type="Pfam" id="PF01593">
    <property type="entry name" value="Amino_oxidase"/>
    <property type="match status" value="1"/>
</dbReference>
<dbReference type="Gene3D" id="3.90.660.20">
    <property type="entry name" value="Protoporphyrinogen oxidase, mitochondrial, domain 2"/>
    <property type="match status" value="2"/>
</dbReference>
<dbReference type="InterPro" id="IPR050464">
    <property type="entry name" value="Zeta_carotene_desat/Oxidored"/>
</dbReference>
<name>A0A7Y0Q4Z8_9FIRM</name>
<evidence type="ECO:0000313" key="2">
    <source>
        <dbReference type="EMBL" id="NMP24556.1"/>
    </source>
</evidence>
<dbReference type="InterPro" id="IPR036188">
    <property type="entry name" value="FAD/NAD-bd_sf"/>
</dbReference>
<reference evidence="2 3" key="1">
    <citation type="submission" date="2020-04" db="EMBL/GenBank/DDBJ databases">
        <authorList>
            <person name="Zhang R."/>
            <person name="Schippers A."/>
        </authorList>
    </citation>
    <scope>NUCLEOTIDE SEQUENCE [LARGE SCALE GENOMIC DNA]</scope>
    <source>
        <strain evidence="2 3">DSM 109850</strain>
    </source>
</reference>
<feature type="domain" description="Amine oxidase" evidence="1">
    <location>
        <begin position="109"/>
        <end position="190"/>
    </location>
</feature>
<evidence type="ECO:0000259" key="1">
    <source>
        <dbReference type="Pfam" id="PF01593"/>
    </source>
</evidence>
<proteinExistence type="predicted"/>
<dbReference type="Proteomes" id="UP000533476">
    <property type="component" value="Unassembled WGS sequence"/>
</dbReference>
<dbReference type="AlphaFoldDB" id="A0A7Y0Q4Z8"/>
<dbReference type="PANTHER" id="PTHR42923:SF3">
    <property type="entry name" value="PROTOPORPHYRINOGEN OXIDASE"/>
    <property type="match status" value="1"/>
</dbReference>
<dbReference type="PANTHER" id="PTHR42923">
    <property type="entry name" value="PROTOPORPHYRINOGEN OXIDASE"/>
    <property type="match status" value="1"/>
</dbReference>
<evidence type="ECO:0000313" key="3">
    <source>
        <dbReference type="Proteomes" id="UP000533476"/>
    </source>
</evidence>
<dbReference type="Pfam" id="PF13450">
    <property type="entry name" value="NAD_binding_8"/>
    <property type="match status" value="1"/>
</dbReference>